<gene>
    <name evidence="3" type="ORF">TGRH88_044450</name>
</gene>
<feature type="compositionally biased region" description="Basic and acidic residues" evidence="1">
    <location>
        <begin position="1355"/>
        <end position="1366"/>
    </location>
</feature>
<feature type="region of interest" description="Disordered" evidence="1">
    <location>
        <begin position="764"/>
        <end position="859"/>
    </location>
</feature>
<feature type="compositionally biased region" description="Basic and acidic residues" evidence="1">
    <location>
        <begin position="736"/>
        <end position="745"/>
    </location>
</feature>
<feature type="compositionally biased region" description="Low complexity" evidence="1">
    <location>
        <begin position="702"/>
        <end position="712"/>
    </location>
</feature>
<dbReference type="EMBL" id="JAAUHK010000195">
    <property type="protein sequence ID" value="KAF4640519.1"/>
    <property type="molecule type" value="Genomic_DNA"/>
</dbReference>
<feature type="compositionally biased region" description="Low complexity" evidence="1">
    <location>
        <begin position="483"/>
        <end position="492"/>
    </location>
</feature>
<feature type="region of interest" description="Disordered" evidence="1">
    <location>
        <begin position="1544"/>
        <end position="1565"/>
    </location>
</feature>
<keyword evidence="2" id="KW-1133">Transmembrane helix</keyword>
<keyword evidence="4" id="KW-1185">Reference proteome</keyword>
<feature type="region of interest" description="Disordered" evidence="1">
    <location>
        <begin position="99"/>
        <end position="712"/>
    </location>
</feature>
<feature type="compositionally biased region" description="Low complexity" evidence="1">
    <location>
        <begin position="1005"/>
        <end position="1027"/>
    </location>
</feature>
<evidence type="ECO:0008006" key="5">
    <source>
        <dbReference type="Google" id="ProtNLM"/>
    </source>
</evidence>
<proteinExistence type="predicted"/>
<feature type="region of interest" description="Disordered" evidence="1">
    <location>
        <begin position="995"/>
        <end position="1080"/>
    </location>
</feature>
<feature type="compositionally biased region" description="Basic and acidic residues" evidence="1">
    <location>
        <begin position="1419"/>
        <end position="1440"/>
    </location>
</feature>
<feature type="region of interest" description="Disordered" evidence="1">
    <location>
        <begin position="1115"/>
        <end position="1160"/>
    </location>
</feature>
<evidence type="ECO:0000256" key="1">
    <source>
        <dbReference type="SAM" id="MobiDB-lite"/>
    </source>
</evidence>
<feature type="compositionally biased region" description="Basic and acidic residues" evidence="1">
    <location>
        <begin position="1333"/>
        <end position="1346"/>
    </location>
</feature>
<feature type="compositionally biased region" description="Low complexity" evidence="1">
    <location>
        <begin position="805"/>
        <end position="859"/>
    </location>
</feature>
<feature type="compositionally biased region" description="Basic and acidic residues" evidence="1">
    <location>
        <begin position="332"/>
        <end position="347"/>
    </location>
</feature>
<feature type="region of interest" description="Disordered" evidence="1">
    <location>
        <begin position="731"/>
        <end position="752"/>
    </location>
</feature>
<feature type="compositionally biased region" description="Basic and acidic residues" evidence="1">
    <location>
        <begin position="575"/>
        <end position="587"/>
    </location>
</feature>
<evidence type="ECO:0000313" key="3">
    <source>
        <dbReference type="EMBL" id="KAF4640519.1"/>
    </source>
</evidence>
<feature type="compositionally biased region" description="Polar residues" evidence="1">
    <location>
        <begin position="1116"/>
        <end position="1135"/>
    </location>
</feature>
<feature type="compositionally biased region" description="Polar residues" evidence="1">
    <location>
        <begin position="115"/>
        <end position="124"/>
    </location>
</feature>
<feature type="compositionally biased region" description="Basic residues" evidence="1">
    <location>
        <begin position="125"/>
        <end position="141"/>
    </location>
</feature>
<feature type="region of interest" description="Disordered" evidence="1">
    <location>
        <begin position="1410"/>
        <end position="1532"/>
    </location>
</feature>
<feature type="region of interest" description="Disordered" evidence="1">
    <location>
        <begin position="1712"/>
        <end position="1745"/>
    </location>
</feature>
<protein>
    <recommendedName>
        <fullName evidence="5">Transmembrane protein</fullName>
    </recommendedName>
</protein>
<feature type="compositionally biased region" description="Basic and acidic residues" evidence="1">
    <location>
        <begin position="995"/>
        <end position="1004"/>
    </location>
</feature>
<feature type="region of interest" description="Disordered" evidence="1">
    <location>
        <begin position="1328"/>
        <end position="1366"/>
    </location>
</feature>
<accession>A0A7J6K0P2</accession>
<evidence type="ECO:0000256" key="2">
    <source>
        <dbReference type="SAM" id="Phobius"/>
    </source>
</evidence>
<feature type="compositionally biased region" description="Basic and acidic residues" evidence="1">
    <location>
        <begin position="598"/>
        <end position="625"/>
    </location>
</feature>
<name>A0A7J6K0P2_TOXGO</name>
<feature type="compositionally biased region" description="Polar residues" evidence="1">
    <location>
        <begin position="1453"/>
        <end position="1488"/>
    </location>
</feature>
<feature type="region of interest" description="Disordered" evidence="1">
    <location>
        <begin position="1"/>
        <end position="29"/>
    </location>
</feature>
<sequence length="1782" mass="192800">MGRQAKSVRQFVPSHAFPSQPNSPMALEANEFDGPAKVSSLVAPSFRRQLKKPKREKGVSNACRRLVTIGRKLKKKVVSFFLWVISYFTHLLDFTEVFSKSEPPPRPQLGDGRSAQGTAPSQTSAKRHAKKHSYQQRKRNRAEKGDSDSHRLNASCSREEEEPKMTVRGKVTIGAPSDGKRVVDASGVLQGMLGPTVGRQSPRKGREESSEKAGLQLPRGLQEGRDEALAEGDEQAEQVDSGDAQLKEKSGSAASTSSSVTGTEQRIQETEIGAKETAEQLGKEKGEDRGDDKTSLTEGTCTPSKDALGSESAVQLDIFLPHKPITRWNRKRPVDYHRTQKAERSSLKTEQAALSVHGARGARDDSSCHPPPAKGKRESSVEKRFAESDGTKGEQNDDSTGKQKSGKRQGRRFTFVKSNFEGEGKAAERGLSPSEKGQRTPSPGRVPFSAVPIRGRPGRRERTFSGRFPAFGEDGEHMKNEGTEQPTQGTETPPRHVKSSPRFSEENKTKPSTVSSLRFSGAFPLSHSSSTSYPVAGADTKNHFPKNALPTHTEDGWRVVTARKTRKGDVPYPERMPKASSDTEKHAKASSHSSRSRTSREREEKDTSSERQRGRPVLETEKDPRSSAQLLNTDKEFPKLPETLPLSRPPSSRRCVLVAAALPVSAVEETTAKSGAERHRKSNTRKLKRTEMDKSVPPPSSPSISVSSSLAVAASTGAAVPRRWIDLMSDDGEDGCSWKKGEETSRPALCGSSINTKERLACTTSNVQKIPEIKDQKSGVFQEQNKHHGKPPKHAFFKDSEHALSSSPKSSSPVSSPPTSSAFCSFSSFSSSSSSSSLSSSSSSSSSSSDSSFSSPSLSVPFCSLSGSRVGGEATATVRETQGLCGEALESVTSSCLRSKFAPHYGPDSHDNGEQDTKVGEQPEGTGENEQANADLSAASEAANLCWPSLGASMGMPKARVASHRRPAAKSRLGFLFETFAAGSRPLRHERLPLSQASHREAKGRPSSVVFPGSSSSSGRLSQDSPLWNASQCPRSERETGEAVWQVEGDRRRNTRAPVSASRQRATGSHPETETNWKSFHKLPRGTSSEAAFSQGSSDPRVYLDTPGFPAFSELSRVNTGQPPKRSPTTFSSPHFSCAYPSRGRKRRAGSASVATSGDCYSSDPLQGPMMSDLPWEPSPPFPFRIPRFSNRRGGNPFESYAPANIPPPPSVPPPPPPDHLAFFAPPGTYASSLYYTQMLGGQANSLFLESGQAVDPLSMHAIDHAEESNAGKNLTDRSDFYQIARQQEVMLQHLRPLAISHHSTYPLYYSHLQARTAPDTGIVYFLQNEGNSDGKEDEAEKKGENNEGEYGQEPEEKRAMSGTVEREVPVCGEVIPAGHRDEVEIHGTTCNSYNGAGCHTLLGFAMTDENANNNSNPTEDRLGNRNDRYDVKNTSRDGKSVPSSAPDHPDTTEQTVSPTNENHYRNTGSSGNSANPESKSKQDTNAGKANFHTRKEATDKETNSKICTLIPNGSADPEKEESNGNATDQEATRQKNMNLECGFADSSNSSPCKPLDGDSMETTNACTPENVSLAKKNAEHDVTYLKNGALNYGGLPSGEAGVSDSLHLSTGAATENIDVNLSPLQTGEDVAEEERDKDHPALVASKKGMSLSEQQDAGCHSPEKAHLDVRELAGTQGGYGGLVAPDTCLTPLSGFLSSSFPLKKGASIAKGHRKSRLPFGTTGQAVYRPKETRDEKDEKAKNPEEVHVLQDGGTGDALVYHLYDPATCTWIEIVGKQRVRP</sequence>
<feature type="compositionally biased region" description="Basic and acidic residues" evidence="1">
    <location>
        <begin position="142"/>
        <end position="165"/>
    </location>
</feature>
<feature type="compositionally biased region" description="Basic and acidic residues" evidence="1">
    <location>
        <begin position="907"/>
        <end position="921"/>
    </location>
</feature>
<feature type="compositionally biased region" description="Basic and acidic residues" evidence="1">
    <location>
        <begin position="1494"/>
        <end position="1504"/>
    </location>
</feature>
<comment type="caution">
    <text evidence="3">The sequence shown here is derived from an EMBL/GenBank/DDBJ whole genome shotgun (WGS) entry which is preliminary data.</text>
</comment>
<dbReference type="Proteomes" id="UP000557509">
    <property type="component" value="Unassembled WGS sequence"/>
</dbReference>
<feature type="compositionally biased region" description="Basic and acidic residues" evidence="1">
    <location>
        <begin position="375"/>
        <end position="401"/>
    </location>
</feature>
<evidence type="ECO:0000313" key="4">
    <source>
        <dbReference type="Proteomes" id="UP000557509"/>
    </source>
</evidence>
<feature type="compositionally biased region" description="Low complexity" evidence="1">
    <location>
        <begin position="251"/>
        <end position="263"/>
    </location>
</feature>
<keyword evidence="2" id="KW-0812">Transmembrane</keyword>
<keyword evidence="2" id="KW-0472">Membrane</keyword>
<dbReference type="VEuPathDB" id="ToxoDB:TGME49_224810"/>
<organism evidence="3 4">
    <name type="scientific">Toxoplasma gondii</name>
    <dbReference type="NCBI Taxonomy" id="5811"/>
    <lineage>
        <taxon>Eukaryota</taxon>
        <taxon>Sar</taxon>
        <taxon>Alveolata</taxon>
        <taxon>Apicomplexa</taxon>
        <taxon>Conoidasida</taxon>
        <taxon>Coccidia</taxon>
        <taxon>Eucoccidiorida</taxon>
        <taxon>Eimeriorina</taxon>
        <taxon>Sarcocystidae</taxon>
        <taxon>Toxoplasma</taxon>
    </lineage>
</organism>
<reference evidence="3 4" key="1">
    <citation type="submission" date="2020-03" db="EMBL/GenBank/DDBJ databases">
        <title>Genome sequence of Toxoplasma gondii RH-88 strain.</title>
        <authorList>
            <person name="Lorenzi H.A."/>
            <person name="Venepally P."/>
            <person name="Rozenberg A."/>
            <person name="Sibley D."/>
        </authorList>
    </citation>
    <scope>NUCLEOTIDE SEQUENCE [LARGE SCALE GENOMIC DNA]</scope>
    <source>
        <strain evidence="3 4">RH-88</strain>
    </source>
</reference>
<feature type="transmembrane region" description="Helical" evidence="2">
    <location>
        <begin position="80"/>
        <end position="98"/>
    </location>
</feature>
<feature type="region of interest" description="Disordered" evidence="1">
    <location>
        <begin position="900"/>
        <end position="937"/>
    </location>
</feature>
<feature type="compositionally biased region" description="Basic and acidic residues" evidence="1">
    <location>
        <begin position="266"/>
        <end position="295"/>
    </location>
</feature>
<feature type="compositionally biased region" description="Basic residues" evidence="1">
    <location>
        <begin position="678"/>
        <end position="688"/>
    </location>
</feature>
<dbReference type="SMR" id="A0A7J6K0P2"/>
<feature type="compositionally biased region" description="Basic and acidic residues" evidence="1">
    <location>
        <begin position="1729"/>
        <end position="1745"/>
    </location>
</feature>
<feature type="compositionally biased region" description="Low complexity" evidence="1">
    <location>
        <begin position="656"/>
        <end position="667"/>
    </location>
</feature>